<gene>
    <name evidence="2" type="primary">trxC</name>
    <name evidence="2" type="ORF">CCV52592_0694</name>
</gene>
<keyword evidence="1" id="KW-0676">Redox-active center</keyword>
<dbReference type="PANTHER" id="PTHR42852">
    <property type="entry name" value="THIOL:DISULFIDE INTERCHANGE PROTEIN DSBE"/>
    <property type="match status" value="1"/>
</dbReference>
<keyword evidence="3" id="KW-1185">Reference proteome</keyword>
<protein>
    <submittedName>
        <fullName evidence="2">Periplasmic thioredoxin</fullName>
    </submittedName>
</protein>
<proteinExistence type="predicted"/>
<dbReference type="PROSITE" id="PS51257">
    <property type="entry name" value="PROKAR_LIPOPROTEIN"/>
    <property type="match status" value="1"/>
</dbReference>
<dbReference type="AlphaFoldDB" id="A7GZ97"/>
<name>A7GZ97_CAMC5</name>
<dbReference type="InterPro" id="IPR050553">
    <property type="entry name" value="Thioredoxin_ResA/DsbE_sf"/>
</dbReference>
<dbReference type="PANTHER" id="PTHR42852:SF13">
    <property type="entry name" value="PROTEIN DIPZ"/>
    <property type="match status" value="1"/>
</dbReference>
<accession>A7GZ97</accession>
<dbReference type="CDD" id="cd02966">
    <property type="entry name" value="TlpA_like_family"/>
    <property type="match status" value="1"/>
</dbReference>
<evidence type="ECO:0000313" key="3">
    <source>
        <dbReference type="Proteomes" id="UP000006380"/>
    </source>
</evidence>
<dbReference type="STRING" id="360105.CCV52592_0694"/>
<dbReference type="EMBL" id="CP000767">
    <property type="protein sequence ID" value="EAU00391.1"/>
    <property type="molecule type" value="Genomic_DNA"/>
</dbReference>
<dbReference type="PROSITE" id="PS00194">
    <property type="entry name" value="THIOREDOXIN_1"/>
    <property type="match status" value="1"/>
</dbReference>
<dbReference type="HOGENOM" id="CLU_1432126_0_0_7"/>
<dbReference type="Gene3D" id="3.40.30.10">
    <property type="entry name" value="Glutaredoxin"/>
    <property type="match status" value="1"/>
</dbReference>
<dbReference type="RefSeq" id="WP_011992469.1">
    <property type="nucleotide sequence ID" value="NC_009715.2"/>
</dbReference>
<dbReference type="SUPFAM" id="SSF52833">
    <property type="entry name" value="Thioredoxin-like"/>
    <property type="match status" value="1"/>
</dbReference>
<evidence type="ECO:0000256" key="1">
    <source>
        <dbReference type="ARBA" id="ARBA00023284"/>
    </source>
</evidence>
<dbReference type="InterPro" id="IPR017937">
    <property type="entry name" value="Thioredoxin_CS"/>
</dbReference>
<sequence length="199" mass="22561">MKNLIALIFALFIFSGCGTEEKNQAASFKEFSPNEEVALKGVNGKTITLVRKNGAFAIKGDESKILMIDIFGTFCPPCQKEAAELTKYQLENSDKFTIIGLTHFENVTDDYVLKEFVQKYNAYYFITNDQSVNDRLSEQIVRDIGYKHEIALPFKVVIKDGEYQILTDVDSGEFGVKYYLGGIKVSRMKQDLQRIYGSN</sequence>
<dbReference type="OrthoDB" id="5338962at2"/>
<organism evidence="2 3">
    <name type="scientific">Campylobacter curvus (strain 525.92)</name>
    <dbReference type="NCBI Taxonomy" id="360105"/>
    <lineage>
        <taxon>Bacteria</taxon>
        <taxon>Pseudomonadati</taxon>
        <taxon>Campylobacterota</taxon>
        <taxon>Epsilonproteobacteria</taxon>
        <taxon>Campylobacterales</taxon>
        <taxon>Campylobacteraceae</taxon>
        <taxon>Campylobacter</taxon>
    </lineage>
</organism>
<evidence type="ECO:0000313" key="2">
    <source>
        <dbReference type="EMBL" id="EAU00391.1"/>
    </source>
</evidence>
<reference evidence="2" key="1">
    <citation type="submission" date="2016-07" db="EMBL/GenBank/DDBJ databases">
        <title>Comparative genomics of the Campylobacter concisus group.</title>
        <authorList>
            <person name="Miller W.G."/>
            <person name="Yee E."/>
            <person name="Chapman M.H."/>
            <person name="Huynh S."/>
            <person name="Bono J.L."/>
            <person name="On S.L.W."/>
            <person name="StLeger J."/>
            <person name="Foster G."/>
            <person name="Parker C.T."/>
        </authorList>
    </citation>
    <scope>NUCLEOTIDE SEQUENCE</scope>
    <source>
        <strain evidence="2">525.92</strain>
    </source>
</reference>
<dbReference type="Proteomes" id="UP000006380">
    <property type="component" value="Chromosome"/>
</dbReference>
<dbReference type="KEGG" id="ccv:CCV52592_0694"/>
<dbReference type="InterPro" id="IPR036249">
    <property type="entry name" value="Thioredoxin-like_sf"/>
</dbReference>